<evidence type="ECO:0000256" key="1">
    <source>
        <dbReference type="SAM" id="MobiDB-lite"/>
    </source>
</evidence>
<feature type="transmembrane region" description="Helical" evidence="2">
    <location>
        <begin position="127"/>
        <end position="151"/>
    </location>
</feature>
<protein>
    <submittedName>
        <fullName evidence="4">EGF-like domain-containing protein</fullName>
    </submittedName>
</protein>
<proteinExistence type="predicted"/>
<feature type="region of interest" description="Disordered" evidence="1">
    <location>
        <begin position="1"/>
        <end position="45"/>
    </location>
</feature>
<dbReference type="AlphaFoldDB" id="A0A1I7ZPH4"/>
<organism evidence="3 4">
    <name type="scientific">Steinernema glaseri</name>
    <dbReference type="NCBI Taxonomy" id="37863"/>
    <lineage>
        <taxon>Eukaryota</taxon>
        <taxon>Metazoa</taxon>
        <taxon>Ecdysozoa</taxon>
        <taxon>Nematoda</taxon>
        <taxon>Chromadorea</taxon>
        <taxon>Rhabditida</taxon>
        <taxon>Tylenchina</taxon>
        <taxon>Panagrolaimomorpha</taxon>
        <taxon>Strongyloidoidea</taxon>
        <taxon>Steinernematidae</taxon>
        <taxon>Steinernema</taxon>
    </lineage>
</organism>
<dbReference type="Proteomes" id="UP000095287">
    <property type="component" value="Unplaced"/>
</dbReference>
<keyword evidence="2" id="KW-0812">Transmembrane</keyword>
<feature type="compositionally biased region" description="Basic and acidic residues" evidence="1">
    <location>
        <begin position="21"/>
        <end position="45"/>
    </location>
</feature>
<keyword evidence="2" id="KW-0472">Membrane</keyword>
<keyword evidence="2" id="KW-1133">Transmembrane helix</keyword>
<evidence type="ECO:0000313" key="4">
    <source>
        <dbReference type="WBParaSite" id="L893_g28332.t1"/>
    </source>
</evidence>
<accession>A0A1I7ZPH4</accession>
<feature type="compositionally biased region" description="Polar residues" evidence="1">
    <location>
        <begin position="1"/>
        <end position="10"/>
    </location>
</feature>
<evidence type="ECO:0000313" key="3">
    <source>
        <dbReference type="Proteomes" id="UP000095287"/>
    </source>
</evidence>
<keyword evidence="3" id="KW-1185">Reference proteome</keyword>
<evidence type="ECO:0000256" key="2">
    <source>
        <dbReference type="SAM" id="Phobius"/>
    </source>
</evidence>
<sequence length="173" mass="19703">MAKSIASRSPSPRCVTPPPRIRREETRRQRESSADRRRRFPSEDRRQSSDVIPEYIWTVEVGGFQRKTDVRGFSRKTDVGGFQRKTDVGGHWTQIGQILRCKHGLRDAPYCACHAFWKGVVCSELDILPIVLMITCFFLFLVIAALLVLLYRGSHRRVVVQTVALAPSESSDT</sequence>
<dbReference type="WBParaSite" id="L893_g28332.t1">
    <property type="protein sequence ID" value="L893_g28332.t1"/>
    <property type="gene ID" value="L893_g28332"/>
</dbReference>
<reference evidence="4" key="1">
    <citation type="submission" date="2016-11" db="UniProtKB">
        <authorList>
            <consortium name="WormBaseParasite"/>
        </authorList>
    </citation>
    <scope>IDENTIFICATION</scope>
</reference>
<name>A0A1I7ZPH4_9BILA</name>